<evidence type="ECO:0000256" key="8">
    <source>
        <dbReference type="ARBA" id="ARBA00023136"/>
    </source>
</evidence>
<dbReference type="GO" id="GO:0015095">
    <property type="term" value="F:magnesium ion transmembrane transporter activity"/>
    <property type="evidence" value="ECO:0007669"/>
    <property type="project" value="TreeGrafter"/>
</dbReference>
<keyword evidence="4 9" id="KW-0460">Magnesium</keyword>
<dbReference type="Pfam" id="PF22099">
    <property type="entry name" value="MRS2-like"/>
    <property type="match status" value="1"/>
</dbReference>
<dbReference type="PANTHER" id="PTHR13890">
    <property type="entry name" value="RNA SPLICING PROTEIN MRS2, MITOCHONDRIAL"/>
    <property type="match status" value="1"/>
</dbReference>
<evidence type="ECO:0000256" key="9">
    <source>
        <dbReference type="RuleBase" id="RU366042"/>
    </source>
</evidence>
<sequence length="477" mass="53099">MSTRETQRGESIEVRSPPATAFLPSVQLPDFASPQGRTSRPVEEQALPLVRDYDENHAGEEGIEQRQGGDWKKSEGSRSGLMTHSLSEVNNQSGKLEDSLTVLEVLHDMQSRLRFDMNRSQILEFCLLSSSLVVDSNFFEQDVKQLIIDAWNAQTSVAQLRDIRFVMSKSEPVVLIRQGVILVSFDPIKAVISCSKSFVIIPEGADEVLEPLKRRLASAQNDTKLNSIPFEFSCLEAILITLAALKKRDVNHCLQEGKTILRLVRRKMSSRLLNKILALKKKLSETYESVVGCVNALEEVQDSDTLMSLMYLTQINHNPQSFLEALRQESWNTDEVELLLDSYSQDLSAMASQLNLLDQEIESTEALLKLKLDTARNTLIKVDVSFGIASLWLTACRSASQQSVFRYLLMTTESCSLISGYYGMNLQSGHQADVDNPLGGSGPSAMWLEVTIISSVGCICLIACSLVSLWCCGLFRS</sequence>
<organism evidence="11">
    <name type="scientific">Guillardia theta (strain CCMP2712)</name>
    <name type="common">Cryptophyte</name>
    <dbReference type="NCBI Taxonomy" id="905079"/>
    <lineage>
        <taxon>Eukaryota</taxon>
        <taxon>Cryptophyceae</taxon>
        <taxon>Pyrenomonadales</taxon>
        <taxon>Geminigeraceae</taxon>
        <taxon>Guillardia</taxon>
    </lineage>
</organism>
<dbReference type="EMBL" id="JH993065">
    <property type="protein sequence ID" value="EKX36959.1"/>
    <property type="molecule type" value="Genomic_DNA"/>
</dbReference>
<keyword evidence="13" id="KW-1185">Reference proteome</keyword>
<feature type="region of interest" description="Disordered" evidence="10">
    <location>
        <begin position="1"/>
        <end position="47"/>
    </location>
</feature>
<feature type="region of interest" description="Disordered" evidence="10">
    <location>
        <begin position="59"/>
        <end position="80"/>
    </location>
</feature>
<dbReference type="CDD" id="cd12823">
    <property type="entry name" value="Mrs2_Mfm1p-like"/>
    <property type="match status" value="1"/>
</dbReference>
<dbReference type="OrthoDB" id="10251508at2759"/>
<dbReference type="RefSeq" id="XP_005823939.1">
    <property type="nucleotide sequence ID" value="XM_005823882.1"/>
</dbReference>
<dbReference type="InterPro" id="IPR039204">
    <property type="entry name" value="MRS2-like"/>
</dbReference>
<reference evidence="13" key="2">
    <citation type="submission" date="2012-11" db="EMBL/GenBank/DDBJ databases">
        <authorList>
            <person name="Kuo A."/>
            <person name="Curtis B.A."/>
            <person name="Tanifuji G."/>
            <person name="Burki F."/>
            <person name="Gruber A."/>
            <person name="Irimia M."/>
            <person name="Maruyama S."/>
            <person name="Arias M.C."/>
            <person name="Ball S.G."/>
            <person name="Gile G.H."/>
            <person name="Hirakawa Y."/>
            <person name="Hopkins J.F."/>
            <person name="Rensing S.A."/>
            <person name="Schmutz J."/>
            <person name="Symeonidi A."/>
            <person name="Elias M."/>
            <person name="Eveleigh R.J."/>
            <person name="Herman E.K."/>
            <person name="Klute M.J."/>
            <person name="Nakayama T."/>
            <person name="Obornik M."/>
            <person name="Reyes-Prieto A."/>
            <person name="Armbrust E.V."/>
            <person name="Aves S.J."/>
            <person name="Beiko R.G."/>
            <person name="Coutinho P."/>
            <person name="Dacks J.B."/>
            <person name="Durnford D.G."/>
            <person name="Fast N.M."/>
            <person name="Green B.R."/>
            <person name="Grisdale C."/>
            <person name="Hempe F."/>
            <person name="Henrissat B."/>
            <person name="Hoppner M.P."/>
            <person name="Ishida K.-I."/>
            <person name="Kim E."/>
            <person name="Koreny L."/>
            <person name="Kroth P.G."/>
            <person name="Liu Y."/>
            <person name="Malik S.-B."/>
            <person name="Maier U.G."/>
            <person name="McRose D."/>
            <person name="Mock T."/>
            <person name="Neilson J.A."/>
            <person name="Onodera N.T."/>
            <person name="Poole A.M."/>
            <person name="Pritham E.J."/>
            <person name="Richards T.A."/>
            <person name="Rocap G."/>
            <person name="Roy S.W."/>
            <person name="Sarai C."/>
            <person name="Schaack S."/>
            <person name="Shirato S."/>
            <person name="Slamovits C.H."/>
            <person name="Spencer D.F."/>
            <person name="Suzuki S."/>
            <person name="Worden A.Z."/>
            <person name="Zauner S."/>
            <person name="Barry K."/>
            <person name="Bell C."/>
            <person name="Bharti A.K."/>
            <person name="Crow J.A."/>
            <person name="Grimwood J."/>
            <person name="Kramer R."/>
            <person name="Lindquist E."/>
            <person name="Lucas S."/>
            <person name="Salamov A."/>
            <person name="McFadden G.I."/>
            <person name="Lane C.E."/>
            <person name="Keeling P.J."/>
            <person name="Gray M.W."/>
            <person name="Grigoriev I.V."/>
            <person name="Archibald J.M."/>
        </authorList>
    </citation>
    <scope>NUCLEOTIDE SEQUENCE</scope>
    <source>
        <strain evidence="13">CCMP2712</strain>
    </source>
</reference>
<keyword evidence="2 9" id="KW-0813">Transport</keyword>
<keyword evidence="9" id="KW-0999">Mitochondrion inner membrane</keyword>
<evidence type="ECO:0000256" key="7">
    <source>
        <dbReference type="ARBA" id="ARBA00023065"/>
    </source>
</evidence>
<feature type="compositionally biased region" description="Basic and acidic residues" evidence="10">
    <location>
        <begin position="1"/>
        <end position="13"/>
    </location>
</feature>
<dbReference type="KEGG" id="gtt:GUITHDRAFT_116826"/>
<evidence type="ECO:0000256" key="6">
    <source>
        <dbReference type="ARBA" id="ARBA00022989"/>
    </source>
</evidence>
<evidence type="ECO:0000256" key="4">
    <source>
        <dbReference type="ARBA" id="ARBA00022842"/>
    </source>
</evidence>
<dbReference type="Gene3D" id="1.20.58.340">
    <property type="entry name" value="Magnesium transport protein CorA, transmembrane region"/>
    <property type="match status" value="1"/>
</dbReference>
<proteinExistence type="inferred from homology"/>
<evidence type="ECO:0000313" key="13">
    <source>
        <dbReference type="Proteomes" id="UP000011087"/>
    </source>
</evidence>
<name>L1IM30_GUITC</name>
<comment type="caution">
    <text evidence="9">Lacks conserved residue(s) required for the propagation of feature annotation.</text>
</comment>
<reference evidence="12" key="3">
    <citation type="submission" date="2016-03" db="UniProtKB">
        <authorList>
            <consortium name="EnsemblProtists"/>
        </authorList>
    </citation>
    <scope>IDENTIFICATION</scope>
</reference>
<comment type="subcellular location">
    <subcellularLocation>
        <location evidence="1">Membrane</location>
        <topology evidence="1">Multi-pass membrane protein</topology>
    </subcellularLocation>
    <subcellularLocation>
        <location evidence="9">Mitochondrion inner membrane</location>
        <topology evidence="9">Multi-pass membrane protein</topology>
    </subcellularLocation>
</comment>
<reference evidence="11 13" key="1">
    <citation type="journal article" date="2012" name="Nature">
        <title>Algal genomes reveal evolutionary mosaicism and the fate of nucleomorphs.</title>
        <authorList>
            <consortium name="DOE Joint Genome Institute"/>
            <person name="Curtis B.A."/>
            <person name="Tanifuji G."/>
            <person name="Burki F."/>
            <person name="Gruber A."/>
            <person name="Irimia M."/>
            <person name="Maruyama S."/>
            <person name="Arias M.C."/>
            <person name="Ball S.G."/>
            <person name="Gile G.H."/>
            <person name="Hirakawa Y."/>
            <person name="Hopkins J.F."/>
            <person name="Kuo A."/>
            <person name="Rensing S.A."/>
            <person name="Schmutz J."/>
            <person name="Symeonidi A."/>
            <person name="Elias M."/>
            <person name="Eveleigh R.J."/>
            <person name="Herman E.K."/>
            <person name="Klute M.J."/>
            <person name="Nakayama T."/>
            <person name="Obornik M."/>
            <person name="Reyes-Prieto A."/>
            <person name="Armbrust E.V."/>
            <person name="Aves S.J."/>
            <person name="Beiko R.G."/>
            <person name="Coutinho P."/>
            <person name="Dacks J.B."/>
            <person name="Durnford D.G."/>
            <person name="Fast N.M."/>
            <person name="Green B.R."/>
            <person name="Grisdale C.J."/>
            <person name="Hempel F."/>
            <person name="Henrissat B."/>
            <person name="Hoppner M.P."/>
            <person name="Ishida K."/>
            <person name="Kim E."/>
            <person name="Koreny L."/>
            <person name="Kroth P.G."/>
            <person name="Liu Y."/>
            <person name="Malik S.B."/>
            <person name="Maier U.G."/>
            <person name="McRose D."/>
            <person name="Mock T."/>
            <person name="Neilson J.A."/>
            <person name="Onodera N.T."/>
            <person name="Poole A.M."/>
            <person name="Pritham E.J."/>
            <person name="Richards T.A."/>
            <person name="Rocap G."/>
            <person name="Roy S.W."/>
            <person name="Sarai C."/>
            <person name="Schaack S."/>
            <person name="Shirato S."/>
            <person name="Slamovits C.H."/>
            <person name="Spencer D.F."/>
            <person name="Suzuki S."/>
            <person name="Worden A.Z."/>
            <person name="Zauner S."/>
            <person name="Barry K."/>
            <person name="Bell C."/>
            <person name="Bharti A.K."/>
            <person name="Crow J.A."/>
            <person name="Grimwood J."/>
            <person name="Kramer R."/>
            <person name="Lindquist E."/>
            <person name="Lucas S."/>
            <person name="Salamov A."/>
            <person name="McFadden G.I."/>
            <person name="Lane C.E."/>
            <person name="Keeling P.J."/>
            <person name="Gray M.W."/>
            <person name="Grigoriev I.V."/>
            <person name="Archibald J.M."/>
        </authorList>
    </citation>
    <scope>NUCLEOTIDE SEQUENCE</scope>
    <source>
        <strain evidence="11 13">CCMP2712</strain>
    </source>
</reference>
<dbReference type="GO" id="GO:0005743">
    <property type="term" value="C:mitochondrial inner membrane"/>
    <property type="evidence" value="ECO:0007669"/>
    <property type="project" value="UniProtKB-SubCell"/>
</dbReference>
<keyword evidence="7 9" id="KW-0406">Ion transport</keyword>
<feature type="compositionally biased region" description="Basic and acidic residues" evidence="10">
    <location>
        <begin position="59"/>
        <end position="76"/>
    </location>
</feature>
<dbReference type="HOGENOM" id="CLU_573003_0_0_1"/>
<evidence type="ECO:0000313" key="12">
    <source>
        <dbReference type="EnsemblProtists" id="EKX36959"/>
    </source>
</evidence>
<protein>
    <recommendedName>
        <fullName evidence="9">Magnesium transporter</fullName>
    </recommendedName>
</protein>
<feature type="transmembrane region" description="Helical" evidence="9">
    <location>
        <begin position="452"/>
        <end position="475"/>
    </location>
</feature>
<dbReference type="AlphaFoldDB" id="L1IM30"/>
<evidence type="ECO:0000256" key="1">
    <source>
        <dbReference type="ARBA" id="ARBA00004141"/>
    </source>
</evidence>
<keyword evidence="6 9" id="KW-1133">Transmembrane helix</keyword>
<keyword evidence="3 9" id="KW-0812">Transmembrane</keyword>
<dbReference type="eggNOG" id="KOG2662">
    <property type="taxonomic scope" value="Eukaryota"/>
</dbReference>
<accession>L1IM30</accession>
<evidence type="ECO:0000256" key="5">
    <source>
        <dbReference type="ARBA" id="ARBA00022946"/>
    </source>
</evidence>
<keyword evidence="8 9" id="KW-0472">Membrane</keyword>
<gene>
    <name evidence="11" type="ORF">GUITHDRAFT_116826</name>
</gene>
<dbReference type="GeneID" id="17293733"/>
<evidence type="ECO:0000256" key="10">
    <source>
        <dbReference type="SAM" id="MobiDB-lite"/>
    </source>
</evidence>
<evidence type="ECO:0000313" key="11">
    <source>
        <dbReference type="EMBL" id="EKX36959.1"/>
    </source>
</evidence>
<dbReference type="PANTHER" id="PTHR13890:SF0">
    <property type="entry name" value="MAGNESIUM TRANSPORTER MRS2 HOMOLOG, MITOCHONDRIAL"/>
    <property type="match status" value="1"/>
</dbReference>
<evidence type="ECO:0000256" key="3">
    <source>
        <dbReference type="ARBA" id="ARBA00022692"/>
    </source>
</evidence>
<evidence type="ECO:0000256" key="2">
    <source>
        <dbReference type="ARBA" id="ARBA00022448"/>
    </source>
</evidence>
<keyword evidence="9" id="KW-0496">Mitochondrion</keyword>
<dbReference type="EnsemblProtists" id="EKX36959">
    <property type="protein sequence ID" value="EKX36959"/>
    <property type="gene ID" value="GUITHDRAFT_116826"/>
</dbReference>
<dbReference type="PaxDb" id="55529-EKX36959"/>
<keyword evidence="5" id="KW-0809">Transit peptide</keyword>
<comment type="similarity">
    <text evidence="9">Belongs to the CorA metal ion transporter (MIT) (TC 1.A.35) family.</text>
</comment>
<dbReference type="Proteomes" id="UP000011087">
    <property type="component" value="Unassembled WGS sequence"/>
</dbReference>